<reference evidence="1 2" key="1">
    <citation type="submission" date="2018-06" db="EMBL/GenBank/DDBJ databases">
        <title>Genomic Encyclopedia of Type Strains, Phase IV (KMG-IV): sequencing the most valuable type-strain genomes for metagenomic binning, comparative biology and taxonomic classification.</title>
        <authorList>
            <person name="Goeker M."/>
        </authorList>
    </citation>
    <scope>NUCLEOTIDE SEQUENCE [LARGE SCALE GENOMIC DNA]</scope>
    <source>
        <strain evidence="1 2">DSM 22112</strain>
    </source>
</reference>
<dbReference type="Proteomes" id="UP000253490">
    <property type="component" value="Unassembled WGS sequence"/>
</dbReference>
<dbReference type="EMBL" id="QNRX01000015">
    <property type="protein sequence ID" value="RBP61029.1"/>
    <property type="molecule type" value="Genomic_DNA"/>
</dbReference>
<evidence type="ECO:0000313" key="1">
    <source>
        <dbReference type="EMBL" id="RBP61029.1"/>
    </source>
</evidence>
<sequence length="76" mass="9052">MITFGANTRKAYRDDDFPFPFLGEISYHPNMSFNILYSPYTECEFPVISLFNNFSTPVKSFKLFYYNRFLVPISQR</sequence>
<comment type="caution">
    <text evidence="1">The sequence shown here is derived from an EMBL/GenBank/DDBJ whole genome shotgun (WGS) entry which is preliminary data.</text>
</comment>
<keyword evidence="2" id="KW-1185">Reference proteome</keyword>
<name>A0A366I2P5_9FIRM</name>
<accession>A0A366I2P5</accession>
<gene>
    <name evidence="1" type="ORF">DES36_11527</name>
</gene>
<proteinExistence type="predicted"/>
<protein>
    <submittedName>
        <fullName evidence="1">Uncharacterized protein</fullName>
    </submittedName>
</protein>
<dbReference type="AlphaFoldDB" id="A0A366I2P5"/>
<organism evidence="1 2">
    <name type="scientific">Alkalibaculum bacchi</name>
    <dbReference type="NCBI Taxonomy" id="645887"/>
    <lineage>
        <taxon>Bacteria</taxon>
        <taxon>Bacillati</taxon>
        <taxon>Bacillota</taxon>
        <taxon>Clostridia</taxon>
        <taxon>Eubacteriales</taxon>
        <taxon>Eubacteriaceae</taxon>
        <taxon>Alkalibaculum</taxon>
    </lineage>
</organism>
<evidence type="ECO:0000313" key="2">
    <source>
        <dbReference type="Proteomes" id="UP000253490"/>
    </source>
</evidence>